<evidence type="ECO:0000256" key="2">
    <source>
        <dbReference type="SAM" id="SignalP"/>
    </source>
</evidence>
<reference evidence="3 4" key="1">
    <citation type="journal article" date="2016" name="Nat. Commun.">
        <title>Thousands of microbial genomes shed light on interconnected biogeochemical processes in an aquifer system.</title>
        <authorList>
            <person name="Anantharaman K."/>
            <person name="Brown C.T."/>
            <person name="Hug L.A."/>
            <person name="Sharon I."/>
            <person name="Castelle C.J."/>
            <person name="Probst A.J."/>
            <person name="Thomas B.C."/>
            <person name="Singh A."/>
            <person name="Wilkins M.J."/>
            <person name="Karaoz U."/>
            <person name="Brodie E.L."/>
            <person name="Williams K.H."/>
            <person name="Hubbard S.S."/>
            <person name="Banfield J.F."/>
        </authorList>
    </citation>
    <scope>NUCLEOTIDE SEQUENCE [LARGE SCALE GENOMIC DNA]</scope>
</reference>
<feature type="chain" id="PRO_5009524002" evidence="2">
    <location>
        <begin position="25"/>
        <end position="647"/>
    </location>
</feature>
<comment type="caution">
    <text evidence="3">The sequence shown here is derived from an EMBL/GenBank/DDBJ whole genome shotgun (WGS) entry which is preliminary data.</text>
</comment>
<organism evidence="3 4">
    <name type="scientific">Candidatus Kaiserbacteria bacterium RIFCSPHIGHO2_02_FULL_55_20</name>
    <dbReference type="NCBI Taxonomy" id="1798497"/>
    <lineage>
        <taxon>Bacteria</taxon>
        <taxon>Candidatus Kaiseribacteriota</taxon>
    </lineage>
</organism>
<proteinExistence type="predicted"/>
<dbReference type="AlphaFoldDB" id="A0A1F6DXX5"/>
<dbReference type="EMBL" id="MFLK01000018">
    <property type="protein sequence ID" value="OGG66197.1"/>
    <property type="molecule type" value="Genomic_DNA"/>
</dbReference>
<evidence type="ECO:0000256" key="1">
    <source>
        <dbReference type="SAM" id="MobiDB-lite"/>
    </source>
</evidence>
<dbReference type="STRING" id="1798497.A3D71_01615"/>
<sequence length="647" mass="66777">MRHARIFLVLFVAVAVLAPVPAAAEFVSMGPASICPNGTAGNPSGAPKSFGFTSPATEVRSYLNKKVLCPSACFDEAVTLNVAMTGITVTVAGQNKCRKTEADPQAQDARKDNRGCDKGQTHPRVIVKITGLKEQIIPAKSRCDVSNLTGVINSVAEQRLSDALDGLDSLAQPDVGVAVVAPVDLGTPGGQRMVAEQLAAGFQIPVEQAEAIVAKDNLAAIRAIYAVSQGNEAAIKAEAESLGLNPNLTDKVALRAMLIKDGNLTDPETPGTLDISARSTFTEAPDTPAQPSIAEVLVPMCYQQGMGGCGEACSVPNPSTLTCAANNPGALTFTAWQAKYGGRPCGLANNTTCYDTIEGGIAAQANLLMTSPRYFGTGNNTILGAFCNGYSTSNCSQYAAFISSQTGIPVNQTIDPNNTQQIAAIMMASSRFENGRGVIYTPEQLQKGLQVALGTDVLPEGTPGYIARTMYGTNGGTQYGSAFSMNPAAPPAPTAIGYGSPFAQATPAPVAQTQTQSQASVQQTQAPQTSQQIQQVQNAVTGPSVAEQLQQALGGSTSTAAYSSAIVVEPQEVAKGGAVTVSWSSKDMSTASPCVVRVGSAVIAMGNAGSKVVTTSPLMSSGSLVFTLSCTSQSGTQTRRNAAVFVR</sequence>
<feature type="signal peptide" evidence="2">
    <location>
        <begin position="1"/>
        <end position="24"/>
    </location>
</feature>
<keyword evidence="2" id="KW-0732">Signal</keyword>
<feature type="region of interest" description="Disordered" evidence="1">
    <location>
        <begin position="98"/>
        <end position="120"/>
    </location>
</feature>
<dbReference type="Proteomes" id="UP000177652">
    <property type="component" value="Unassembled WGS sequence"/>
</dbReference>
<feature type="region of interest" description="Disordered" evidence="1">
    <location>
        <begin position="507"/>
        <end position="526"/>
    </location>
</feature>
<gene>
    <name evidence="3" type="ORF">A3D71_01615</name>
</gene>
<evidence type="ECO:0000313" key="3">
    <source>
        <dbReference type="EMBL" id="OGG66197.1"/>
    </source>
</evidence>
<accession>A0A1F6DXX5</accession>
<name>A0A1F6DXX5_9BACT</name>
<evidence type="ECO:0000313" key="4">
    <source>
        <dbReference type="Proteomes" id="UP000177652"/>
    </source>
</evidence>
<protein>
    <submittedName>
        <fullName evidence="3">Uncharacterized protein</fullName>
    </submittedName>
</protein>